<keyword evidence="2" id="KW-1185">Reference proteome</keyword>
<sequence>MVETSNNRVWFFTDEPRSKWMDTTMIPSITNSDNLYNDSCVICLAHFKPDRNDMELTWVMNEKAEQLGSLPPSEIDGRLKREGHRTHIGRLLSSIHGTNIRRYIVTVFDLMALYATRIYSTKNSDQLHSQKLPREIVDDRIFKILAKASVHAIYVLGLDFGRVVVDLDERGRTTIVLIHSDLSPNTSEEETILSEEVTRFATEWKQEATNGVTVMLGADPEFVLLSPEGKVVPASRYFPREGATGCDSIVIRGIRHWPLVELRPSPEQEPAALAVQVRRLLASASRRTAGAPLTWRAGAWPIRGLPLGGHVHLSGAALTSERLRALDNAVALPLRLLEPPTAASRRPRYGSLGDFRRQSHGGFEYRTPPSWLVSQRLCCGVLALSKLATEHSRTLASHRPLDDDKMREAFYSGDRTVLVEGGNNRTSTADHLKQLSQIRISYRTIV</sequence>
<protein>
    <submittedName>
        <fullName evidence="1">Uncharacterized protein</fullName>
    </submittedName>
</protein>
<dbReference type="AlphaFoldDB" id="A0AA95F180"/>
<accession>A0AA95F180</accession>
<organism evidence="1 2">
    <name type="scientific">Candidatus Cohnella colombiensis</name>
    <dbReference type="NCBI Taxonomy" id="3121368"/>
    <lineage>
        <taxon>Bacteria</taxon>
        <taxon>Bacillati</taxon>
        <taxon>Bacillota</taxon>
        <taxon>Bacilli</taxon>
        <taxon>Bacillales</taxon>
        <taxon>Paenibacillaceae</taxon>
        <taxon>Cohnella</taxon>
    </lineage>
</organism>
<evidence type="ECO:0000313" key="2">
    <source>
        <dbReference type="Proteomes" id="UP001178662"/>
    </source>
</evidence>
<dbReference type="Proteomes" id="UP001178662">
    <property type="component" value="Chromosome"/>
</dbReference>
<dbReference type="InterPro" id="IPR025681">
    <property type="entry name" value="COOH-NH2_lig"/>
</dbReference>
<dbReference type="EMBL" id="CP119317">
    <property type="protein sequence ID" value="WEK55797.1"/>
    <property type="molecule type" value="Genomic_DNA"/>
</dbReference>
<proteinExistence type="predicted"/>
<name>A0AA95F180_9BACL</name>
<gene>
    <name evidence="1" type="ORF">P0Y55_07055</name>
</gene>
<evidence type="ECO:0000313" key="1">
    <source>
        <dbReference type="EMBL" id="WEK55797.1"/>
    </source>
</evidence>
<dbReference type="Pfam" id="PF14395">
    <property type="entry name" value="COOH-NH2_lig"/>
    <property type="match status" value="1"/>
</dbReference>
<reference evidence="1" key="1">
    <citation type="submission" date="2023-03" db="EMBL/GenBank/DDBJ databases">
        <title>Andean soil-derived lignocellulolytic bacterial consortium as a source of novel taxa and putative plastic-active enzymes.</title>
        <authorList>
            <person name="Diaz-Garcia L."/>
            <person name="Chuvochina M."/>
            <person name="Feuerriegel G."/>
            <person name="Bunk B."/>
            <person name="Sproer C."/>
            <person name="Streit W.R."/>
            <person name="Rodriguez L.M."/>
            <person name="Overmann J."/>
            <person name="Jimenez D.J."/>
        </authorList>
    </citation>
    <scope>NUCLEOTIDE SEQUENCE</scope>
    <source>
        <strain evidence="1">MAG 2441</strain>
    </source>
</reference>